<evidence type="ECO:0000313" key="5">
    <source>
        <dbReference type="EMBL" id="WDC92310.1"/>
    </source>
</evidence>
<evidence type="ECO:0000256" key="1">
    <source>
        <dbReference type="SAM" id="MobiDB-lite"/>
    </source>
</evidence>
<evidence type="ECO:0000313" key="4">
    <source>
        <dbReference type="EMBL" id="BCX29936.1"/>
    </source>
</evidence>
<dbReference type="RefSeq" id="WP_004271133.1">
    <property type="nucleotide sequence ID" value="NZ_AP024685.1"/>
</dbReference>
<evidence type="ECO:0000259" key="2">
    <source>
        <dbReference type="Pfam" id="PF12674"/>
    </source>
</evidence>
<dbReference type="EMBL" id="AP024685">
    <property type="protein sequence ID" value="BCX29936.1"/>
    <property type="molecule type" value="Genomic_DNA"/>
</dbReference>
<feature type="region of interest" description="Disordered" evidence="1">
    <location>
        <begin position="1"/>
        <end position="24"/>
    </location>
</feature>
<reference evidence="4 7" key="2">
    <citation type="submission" date="2021-05" db="EMBL/GenBank/DDBJ databases">
        <title>Complete Genome Sequence of Latilactobacillus sp. Strain WDN19, a High D-Aspartate-producing Lactic Acid Bacterium Isolated from a Japanese Pickle.</title>
        <authorList>
            <person name="Kajitani K."/>
            <person name="Takahashi S."/>
        </authorList>
    </citation>
    <scope>NUCLEOTIDE SEQUENCE [LARGE SCALE GENOMIC DNA]</scope>
    <source>
        <strain evidence="4 7">WDN19</strain>
    </source>
</reference>
<evidence type="ECO:0000313" key="7">
    <source>
        <dbReference type="Proteomes" id="UP000825100"/>
    </source>
</evidence>
<name>A0A1B2A7Q1_LATCU</name>
<dbReference type="EMBL" id="CP117683">
    <property type="protein sequence ID" value="WDC92310.1"/>
    <property type="molecule type" value="Genomic_DNA"/>
</dbReference>
<reference evidence="5" key="3">
    <citation type="submission" date="2023-02" db="EMBL/GenBank/DDBJ databases">
        <title>Complete genome sequence of Lactobacillus curvatus CACC879 isolated from Pig feces.</title>
        <authorList>
            <person name="Park S."/>
            <person name="Park M.A."/>
            <person name="Kim D.-H."/>
            <person name="Kim Y."/>
        </authorList>
    </citation>
    <scope>NUCLEOTIDE SEQUENCE</scope>
    <source>
        <strain evidence="5">CACC879</strain>
    </source>
</reference>
<gene>
    <name evidence="4" type="primary">yjfG</name>
    <name evidence="3" type="ORF">DT351_06475</name>
    <name evidence="4" type="ORF">LTWDN19_05030</name>
    <name evidence="5" type="ORF">PSR33_01825</name>
</gene>
<dbReference type="Proteomes" id="UP001215533">
    <property type="component" value="Chromosome"/>
</dbReference>
<dbReference type="KEGG" id="lcv:FBA2_04025"/>
<dbReference type="Proteomes" id="UP000825100">
    <property type="component" value="Chromosome"/>
</dbReference>
<evidence type="ECO:0000313" key="6">
    <source>
        <dbReference type="Proteomes" id="UP000257607"/>
    </source>
</evidence>
<protein>
    <submittedName>
        <fullName evidence="5">Zinc ribbon domain-containing protein</fullName>
    </submittedName>
</protein>
<feature type="domain" description="Putative zinc ribbon" evidence="2">
    <location>
        <begin position="4"/>
        <end position="85"/>
    </location>
</feature>
<dbReference type="OrthoDB" id="9801008at2"/>
<dbReference type="EMBL" id="CP031003">
    <property type="protein sequence ID" value="AXN36028.1"/>
    <property type="molecule type" value="Genomic_DNA"/>
</dbReference>
<feature type="compositionally biased region" description="Polar residues" evidence="1">
    <location>
        <begin position="13"/>
        <end position="24"/>
    </location>
</feature>
<dbReference type="Proteomes" id="UP000257607">
    <property type="component" value="Chromosome"/>
</dbReference>
<organism evidence="3 6">
    <name type="scientific">Latilactobacillus curvatus</name>
    <name type="common">Lactobacillus curvatus</name>
    <dbReference type="NCBI Taxonomy" id="28038"/>
    <lineage>
        <taxon>Bacteria</taxon>
        <taxon>Bacillati</taxon>
        <taxon>Bacillota</taxon>
        <taxon>Bacilli</taxon>
        <taxon>Lactobacillales</taxon>
        <taxon>Lactobacillaceae</taxon>
        <taxon>Latilactobacillus</taxon>
    </lineage>
</organism>
<dbReference type="GeneID" id="49610130"/>
<sequence length="86" mass="9982">MEKFCQSCGMPLTAQNQGSEQDGTKSNQYCQLCYVDGQWTEPTITFEQMLEKGIAGIRADQTTGKMKQWFLIKSYPMMLKKMRRWA</sequence>
<evidence type="ECO:0000313" key="3">
    <source>
        <dbReference type="EMBL" id="AXN36028.1"/>
    </source>
</evidence>
<reference evidence="3 6" key="1">
    <citation type="submission" date="2018-07" db="EMBL/GenBank/DDBJ databases">
        <title>Lactobacillus curvatus genome sequence.</title>
        <authorList>
            <person name="Prechtl R."/>
        </authorList>
    </citation>
    <scope>NUCLEOTIDE SEQUENCE [LARGE SCALE GENOMIC DNA]</scope>
    <source>
        <strain evidence="3 6">TMW 1.1928</strain>
    </source>
</reference>
<dbReference type="Pfam" id="PF12674">
    <property type="entry name" value="Zn_ribbon_2"/>
    <property type="match status" value="1"/>
</dbReference>
<dbReference type="AlphaFoldDB" id="A0A1B2A7Q1"/>
<proteinExistence type="predicted"/>
<keyword evidence="7" id="KW-1185">Reference proteome</keyword>
<dbReference type="InterPro" id="IPR025868">
    <property type="entry name" value="Zn_ribbon_dom_put"/>
</dbReference>
<accession>A0A1B2A7Q1</accession>